<feature type="compositionally biased region" description="Gly residues" evidence="1">
    <location>
        <begin position="35"/>
        <end position="71"/>
    </location>
</feature>
<gene>
    <name evidence="2" type="ORF">CKAH01_05211</name>
</gene>
<protein>
    <submittedName>
        <fullName evidence="2">Uncharacterized protein</fullName>
    </submittedName>
</protein>
<sequence length="182" mass="19207">MKRPYDEEPEAQSKDKNQLSYSSLSSGPSLPYSANGGGPEFGGVGPRGHRGPGSGGDNGSSGDNGGNGVNGGNPKSKANPKATPKAKGNTITKRVTRSDTKNNAQEPNKRRKLDGHFSSESDVMFFPPVSKANLPKSASVSRSSSVPIDLQDLDQMIQNVLLSDETDFKMFNGGQPVPTMLK</sequence>
<reference evidence="2" key="1">
    <citation type="submission" date="2023-02" db="EMBL/GenBank/DDBJ databases">
        <title>Colletotrichum kahawae CIFC_Que2 genome sequencing and assembly.</title>
        <authorList>
            <person name="Baroncelli R."/>
        </authorList>
    </citation>
    <scope>NUCLEOTIDE SEQUENCE</scope>
    <source>
        <strain evidence="2">CIFC_Que2</strain>
    </source>
</reference>
<name>A0AAD9YHF9_COLKA</name>
<dbReference type="Proteomes" id="UP001281614">
    <property type="component" value="Unassembled WGS sequence"/>
</dbReference>
<keyword evidence="3" id="KW-1185">Reference proteome</keyword>
<feature type="compositionally biased region" description="Basic and acidic residues" evidence="1">
    <location>
        <begin position="1"/>
        <end position="17"/>
    </location>
</feature>
<organism evidence="2 3">
    <name type="scientific">Colletotrichum kahawae</name>
    <name type="common">Coffee berry disease fungus</name>
    <dbReference type="NCBI Taxonomy" id="34407"/>
    <lineage>
        <taxon>Eukaryota</taxon>
        <taxon>Fungi</taxon>
        <taxon>Dikarya</taxon>
        <taxon>Ascomycota</taxon>
        <taxon>Pezizomycotina</taxon>
        <taxon>Sordariomycetes</taxon>
        <taxon>Hypocreomycetidae</taxon>
        <taxon>Glomerellales</taxon>
        <taxon>Glomerellaceae</taxon>
        <taxon>Colletotrichum</taxon>
        <taxon>Colletotrichum gloeosporioides species complex</taxon>
    </lineage>
</organism>
<proteinExistence type="predicted"/>
<comment type="caution">
    <text evidence="2">The sequence shown here is derived from an EMBL/GenBank/DDBJ whole genome shotgun (WGS) entry which is preliminary data.</text>
</comment>
<accession>A0AAD9YHF9</accession>
<evidence type="ECO:0000256" key="1">
    <source>
        <dbReference type="SAM" id="MobiDB-lite"/>
    </source>
</evidence>
<dbReference type="AlphaFoldDB" id="A0AAD9YHF9"/>
<dbReference type="EMBL" id="VYYT01000157">
    <property type="protein sequence ID" value="KAK2761981.1"/>
    <property type="molecule type" value="Genomic_DNA"/>
</dbReference>
<evidence type="ECO:0000313" key="3">
    <source>
        <dbReference type="Proteomes" id="UP001281614"/>
    </source>
</evidence>
<evidence type="ECO:0000313" key="2">
    <source>
        <dbReference type="EMBL" id="KAK2761981.1"/>
    </source>
</evidence>
<feature type="compositionally biased region" description="Low complexity" evidence="1">
    <location>
        <begin position="19"/>
        <end position="33"/>
    </location>
</feature>
<feature type="region of interest" description="Disordered" evidence="1">
    <location>
        <begin position="1"/>
        <end position="123"/>
    </location>
</feature>